<gene>
    <name evidence="5" type="ORF">DLJ53_11505</name>
</gene>
<evidence type="ECO:0000313" key="5">
    <source>
        <dbReference type="EMBL" id="RAI02003.1"/>
    </source>
</evidence>
<proteinExistence type="predicted"/>
<comment type="caution">
    <text evidence="5">The sequence shown here is derived from an EMBL/GenBank/DDBJ whole genome shotgun (WGS) entry which is preliminary data.</text>
</comment>
<dbReference type="InterPro" id="IPR036390">
    <property type="entry name" value="WH_DNA-bd_sf"/>
</dbReference>
<dbReference type="InterPro" id="IPR011711">
    <property type="entry name" value="GntR_C"/>
</dbReference>
<name>A0A8B2NW40_9HYPH</name>
<dbReference type="InterPro" id="IPR008920">
    <property type="entry name" value="TF_FadR/GntR_C"/>
</dbReference>
<dbReference type="SUPFAM" id="SSF48008">
    <property type="entry name" value="GntR ligand-binding domain-like"/>
    <property type="match status" value="1"/>
</dbReference>
<evidence type="ECO:0000259" key="4">
    <source>
        <dbReference type="PROSITE" id="PS50949"/>
    </source>
</evidence>
<dbReference type="SUPFAM" id="SSF46785">
    <property type="entry name" value="Winged helix' DNA-binding domain"/>
    <property type="match status" value="1"/>
</dbReference>
<dbReference type="CDD" id="cd07377">
    <property type="entry name" value="WHTH_GntR"/>
    <property type="match status" value="1"/>
</dbReference>
<dbReference type="Proteomes" id="UP000249590">
    <property type="component" value="Unassembled WGS sequence"/>
</dbReference>
<dbReference type="Gene3D" id="1.10.10.10">
    <property type="entry name" value="Winged helix-like DNA-binding domain superfamily/Winged helix DNA-binding domain"/>
    <property type="match status" value="1"/>
</dbReference>
<keyword evidence="1" id="KW-0805">Transcription regulation</keyword>
<keyword evidence="2" id="KW-0238">DNA-binding</keyword>
<feature type="domain" description="HTH gntR-type" evidence="4">
    <location>
        <begin position="3"/>
        <end position="70"/>
    </location>
</feature>
<dbReference type="Pfam" id="PF07729">
    <property type="entry name" value="FCD"/>
    <property type="match status" value="1"/>
</dbReference>
<keyword evidence="3" id="KW-0804">Transcription</keyword>
<dbReference type="PANTHER" id="PTHR43537:SF51">
    <property type="entry name" value="HTH-TYPE TRANSCRIPTIONAL REGULATOR LGOR-RELATED"/>
    <property type="match status" value="1"/>
</dbReference>
<evidence type="ECO:0000256" key="3">
    <source>
        <dbReference type="ARBA" id="ARBA00023163"/>
    </source>
</evidence>
<dbReference type="InterPro" id="IPR000524">
    <property type="entry name" value="Tscrpt_reg_HTH_GntR"/>
</dbReference>
<protein>
    <submittedName>
        <fullName evidence="5">GntR family transcriptional regulator</fullName>
    </submittedName>
</protein>
<dbReference type="AlphaFoldDB" id="A0A8B2NW40"/>
<reference evidence="5 6" key="1">
    <citation type="submission" date="2018-05" db="EMBL/GenBank/DDBJ databases">
        <title>Acuticoccus sediminis sp. nov., isolated from deep-sea sediment of Indian Ocean.</title>
        <authorList>
            <person name="Liu X."/>
            <person name="Lai Q."/>
            <person name="Du Y."/>
            <person name="Sun F."/>
            <person name="Zhang X."/>
            <person name="Wang S."/>
            <person name="Shao Z."/>
        </authorList>
    </citation>
    <scope>NUCLEOTIDE SEQUENCE [LARGE SCALE GENOMIC DNA]</scope>
    <source>
        <strain evidence="5 6">PTG4-2</strain>
    </source>
</reference>
<dbReference type="OrthoDB" id="9816161at2"/>
<dbReference type="Gene3D" id="1.20.120.530">
    <property type="entry name" value="GntR ligand-binding domain-like"/>
    <property type="match status" value="1"/>
</dbReference>
<dbReference type="InterPro" id="IPR036388">
    <property type="entry name" value="WH-like_DNA-bd_sf"/>
</dbReference>
<dbReference type="PROSITE" id="PS50949">
    <property type="entry name" value="HTH_GNTR"/>
    <property type="match status" value="1"/>
</dbReference>
<evidence type="ECO:0000256" key="1">
    <source>
        <dbReference type="ARBA" id="ARBA00023015"/>
    </source>
</evidence>
<organism evidence="5 6">
    <name type="scientific">Acuticoccus sediminis</name>
    <dbReference type="NCBI Taxonomy" id="2184697"/>
    <lineage>
        <taxon>Bacteria</taxon>
        <taxon>Pseudomonadati</taxon>
        <taxon>Pseudomonadota</taxon>
        <taxon>Alphaproteobacteria</taxon>
        <taxon>Hyphomicrobiales</taxon>
        <taxon>Amorphaceae</taxon>
        <taxon>Acuticoccus</taxon>
    </lineage>
</organism>
<dbReference type="PANTHER" id="PTHR43537">
    <property type="entry name" value="TRANSCRIPTIONAL REGULATOR, GNTR FAMILY"/>
    <property type="match status" value="1"/>
</dbReference>
<dbReference type="SMART" id="SM00895">
    <property type="entry name" value="FCD"/>
    <property type="match status" value="1"/>
</dbReference>
<evidence type="ECO:0000313" key="6">
    <source>
        <dbReference type="Proteomes" id="UP000249590"/>
    </source>
</evidence>
<accession>A0A8B2NW40</accession>
<dbReference type="Pfam" id="PF00392">
    <property type="entry name" value="GntR"/>
    <property type="match status" value="1"/>
</dbReference>
<sequence>MVTTRSQAITTKLRERLIEGYYEPHAHLNEVDLAAELGTSRTPVRAALNYLASEGLVVYRPNAGFIVRAITPAYIAGVYEVRSSLEGLASRLAAEIGLSDAEREALDRNVAETDAVIATGREELADELRSLNNDFHRLIIEASGNEHLSETLRRTRNLPGVDKVKNEVFDFHFIARAQEDHHYLLRAIKRGQGARAEALSQEHVHRGAQRLLEFFRERGCEPIPDKANNGKALIA</sequence>
<dbReference type="SMART" id="SM00345">
    <property type="entry name" value="HTH_GNTR"/>
    <property type="match status" value="1"/>
</dbReference>
<keyword evidence="6" id="KW-1185">Reference proteome</keyword>
<evidence type="ECO:0000256" key="2">
    <source>
        <dbReference type="ARBA" id="ARBA00023125"/>
    </source>
</evidence>
<dbReference type="GO" id="GO:0003700">
    <property type="term" value="F:DNA-binding transcription factor activity"/>
    <property type="evidence" value="ECO:0007669"/>
    <property type="project" value="InterPro"/>
</dbReference>
<dbReference type="EMBL" id="QHHQ01000002">
    <property type="protein sequence ID" value="RAI02003.1"/>
    <property type="molecule type" value="Genomic_DNA"/>
</dbReference>
<dbReference type="RefSeq" id="WP_111345271.1">
    <property type="nucleotide sequence ID" value="NZ_JAIWKD010000002.1"/>
</dbReference>
<dbReference type="GO" id="GO:0003677">
    <property type="term" value="F:DNA binding"/>
    <property type="evidence" value="ECO:0007669"/>
    <property type="project" value="UniProtKB-KW"/>
</dbReference>